<dbReference type="Proteomes" id="UP000184529">
    <property type="component" value="Unassembled WGS sequence"/>
</dbReference>
<evidence type="ECO:0000313" key="1">
    <source>
        <dbReference type="EMBL" id="SHJ10337.1"/>
    </source>
</evidence>
<gene>
    <name evidence="1" type="ORF">SAMN02745219_01765</name>
</gene>
<evidence type="ECO:0000313" key="2">
    <source>
        <dbReference type="Proteomes" id="UP000184529"/>
    </source>
</evidence>
<organism evidence="1 2">
    <name type="scientific">Desulfofundulus thermosubterraneus DSM 16057</name>
    <dbReference type="NCBI Taxonomy" id="1121432"/>
    <lineage>
        <taxon>Bacteria</taxon>
        <taxon>Bacillati</taxon>
        <taxon>Bacillota</taxon>
        <taxon>Clostridia</taxon>
        <taxon>Eubacteriales</taxon>
        <taxon>Peptococcaceae</taxon>
        <taxon>Desulfofundulus</taxon>
    </lineage>
</organism>
<dbReference type="RefSeq" id="WP_165613218.1">
    <property type="nucleotide sequence ID" value="NZ_FQZM01000019.1"/>
</dbReference>
<name>A0A1M6GK39_9FIRM</name>
<sequence length="50" mass="5844">MPDDRQSHHHSHDKGYRELLSSKVDRIIGANPWEVDVMITNLEIALEEME</sequence>
<protein>
    <submittedName>
        <fullName evidence="1">Uncharacterized protein</fullName>
    </submittedName>
</protein>
<proteinExistence type="predicted"/>
<dbReference type="AlphaFoldDB" id="A0A1M6GK39"/>
<dbReference type="EMBL" id="FQZM01000019">
    <property type="protein sequence ID" value="SHJ10337.1"/>
    <property type="molecule type" value="Genomic_DNA"/>
</dbReference>
<keyword evidence="2" id="KW-1185">Reference proteome</keyword>
<accession>A0A1M6GK39</accession>
<reference evidence="2" key="1">
    <citation type="submission" date="2016-11" db="EMBL/GenBank/DDBJ databases">
        <authorList>
            <person name="Varghese N."/>
            <person name="Submissions S."/>
        </authorList>
    </citation>
    <scope>NUCLEOTIDE SEQUENCE [LARGE SCALE GENOMIC DNA]</scope>
    <source>
        <strain evidence="2">DSM 16057</strain>
    </source>
</reference>